<organism evidence="2 3">
    <name type="scientific">Pristionchus mayeri</name>
    <dbReference type="NCBI Taxonomy" id="1317129"/>
    <lineage>
        <taxon>Eukaryota</taxon>
        <taxon>Metazoa</taxon>
        <taxon>Ecdysozoa</taxon>
        <taxon>Nematoda</taxon>
        <taxon>Chromadorea</taxon>
        <taxon>Rhabditida</taxon>
        <taxon>Rhabditina</taxon>
        <taxon>Diplogasteromorpha</taxon>
        <taxon>Diplogasteroidea</taxon>
        <taxon>Neodiplogasteridae</taxon>
        <taxon>Pristionchus</taxon>
    </lineage>
</organism>
<feature type="region of interest" description="Disordered" evidence="1">
    <location>
        <begin position="1"/>
        <end position="33"/>
    </location>
</feature>
<reference evidence="3" key="1">
    <citation type="submission" date="2022-10" db="EMBL/GenBank/DDBJ databases">
        <title>Genome assembly of Pristionchus species.</title>
        <authorList>
            <person name="Yoshida K."/>
            <person name="Sommer R.J."/>
        </authorList>
    </citation>
    <scope>NUCLEOTIDE SEQUENCE [LARGE SCALE GENOMIC DNA]</scope>
    <source>
        <strain evidence="3">RS5460</strain>
    </source>
</reference>
<feature type="non-terminal residue" evidence="2">
    <location>
        <position position="184"/>
    </location>
</feature>
<name>A0AAN5CU14_9BILA</name>
<accession>A0AAN5CU14</accession>
<proteinExistence type="predicted"/>
<sequence>MSADDQFYRPKEPKQEPLDDFLSTPPENEISDGPFLALKEPKEEPLFFSLFRPYSLENEIEIKEEPVDVPLSECDQQFDLNFSFDGVEYKDGAILNGDYLSSENADVKKGKRPSKNFSRATKHVDYRGESDGEEPTVKKMRSNSLESNDKTIRTMTTNELECPECEYRCRSAICGANISKISTL</sequence>
<dbReference type="EMBL" id="BTRK01000004">
    <property type="protein sequence ID" value="GMR50599.1"/>
    <property type="molecule type" value="Genomic_DNA"/>
</dbReference>
<evidence type="ECO:0000313" key="2">
    <source>
        <dbReference type="EMBL" id="GMR50599.1"/>
    </source>
</evidence>
<comment type="caution">
    <text evidence="2">The sequence shown here is derived from an EMBL/GenBank/DDBJ whole genome shotgun (WGS) entry which is preliminary data.</text>
</comment>
<dbReference type="Proteomes" id="UP001328107">
    <property type="component" value="Unassembled WGS sequence"/>
</dbReference>
<feature type="compositionally biased region" description="Basic and acidic residues" evidence="1">
    <location>
        <begin position="1"/>
        <end position="17"/>
    </location>
</feature>
<gene>
    <name evidence="2" type="ORF">PMAYCL1PPCAC_20794</name>
</gene>
<evidence type="ECO:0000313" key="3">
    <source>
        <dbReference type="Proteomes" id="UP001328107"/>
    </source>
</evidence>
<dbReference type="AlphaFoldDB" id="A0AAN5CU14"/>
<feature type="region of interest" description="Disordered" evidence="1">
    <location>
        <begin position="105"/>
        <end position="149"/>
    </location>
</feature>
<protein>
    <submittedName>
        <fullName evidence="2">Uncharacterized protein</fullName>
    </submittedName>
</protein>
<keyword evidence="3" id="KW-1185">Reference proteome</keyword>
<evidence type="ECO:0000256" key="1">
    <source>
        <dbReference type="SAM" id="MobiDB-lite"/>
    </source>
</evidence>